<dbReference type="InParanoid" id="U5GBB4"/>
<feature type="compositionally biased region" description="Basic and acidic residues" evidence="1">
    <location>
        <begin position="58"/>
        <end position="75"/>
    </location>
</feature>
<proteinExistence type="predicted"/>
<evidence type="ECO:0000313" key="2">
    <source>
        <dbReference type="EMBL" id="PNT35557.1"/>
    </source>
</evidence>
<dbReference type="HOGENOM" id="CLU_2675686_0_0_1"/>
<dbReference type="AlphaFoldDB" id="U5GBB4"/>
<dbReference type="EMBL" id="CM009294">
    <property type="protein sequence ID" value="PNT35557.1"/>
    <property type="molecule type" value="Genomic_DNA"/>
</dbReference>
<sequence length="75" mass="9010">MNYSVFTVNKKIGAKTAKFDSKRSQKLKTASKQEINRKKLSFSEEKYRTELKRKRTKQRSDQNREIKTQGRELER</sequence>
<gene>
    <name evidence="2" type="ORF">POPTR_005G081900</name>
</gene>
<feature type="region of interest" description="Disordered" evidence="1">
    <location>
        <begin position="46"/>
        <end position="75"/>
    </location>
</feature>
<dbReference type="Proteomes" id="UP000006729">
    <property type="component" value="Chromosome 5"/>
</dbReference>
<name>U5GBB4_POPTR</name>
<evidence type="ECO:0000313" key="3">
    <source>
        <dbReference type="Proteomes" id="UP000006729"/>
    </source>
</evidence>
<protein>
    <submittedName>
        <fullName evidence="2">Uncharacterized protein</fullName>
    </submittedName>
</protein>
<accession>U5GBB4</accession>
<reference evidence="2 3" key="1">
    <citation type="journal article" date="2006" name="Science">
        <title>The genome of black cottonwood, Populus trichocarpa (Torr. &amp; Gray).</title>
        <authorList>
            <person name="Tuskan G.A."/>
            <person name="Difazio S."/>
            <person name="Jansson S."/>
            <person name="Bohlmann J."/>
            <person name="Grigoriev I."/>
            <person name="Hellsten U."/>
            <person name="Putnam N."/>
            <person name="Ralph S."/>
            <person name="Rombauts S."/>
            <person name="Salamov A."/>
            <person name="Schein J."/>
            <person name="Sterck L."/>
            <person name="Aerts A."/>
            <person name="Bhalerao R.R."/>
            <person name="Bhalerao R.P."/>
            <person name="Blaudez D."/>
            <person name="Boerjan W."/>
            <person name="Brun A."/>
            <person name="Brunner A."/>
            <person name="Busov V."/>
            <person name="Campbell M."/>
            <person name="Carlson J."/>
            <person name="Chalot M."/>
            <person name="Chapman J."/>
            <person name="Chen G.L."/>
            <person name="Cooper D."/>
            <person name="Coutinho P.M."/>
            <person name="Couturier J."/>
            <person name="Covert S."/>
            <person name="Cronk Q."/>
            <person name="Cunningham R."/>
            <person name="Davis J."/>
            <person name="Degroeve S."/>
            <person name="Dejardin A."/>
            <person name="Depamphilis C."/>
            <person name="Detter J."/>
            <person name="Dirks B."/>
            <person name="Dubchak I."/>
            <person name="Duplessis S."/>
            <person name="Ehlting J."/>
            <person name="Ellis B."/>
            <person name="Gendler K."/>
            <person name="Goodstein D."/>
            <person name="Gribskov M."/>
            <person name="Grimwood J."/>
            <person name="Groover A."/>
            <person name="Gunter L."/>
            <person name="Hamberger B."/>
            <person name="Heinze B."/>
            <person name="Helariutta Y."/>
            <person name="Henrissat B."/>
            <person name="Holligan D."/>
            <person name="Holt R."/>
            <person name="Huang W."/>
            <person name="Islam-Faridi N."/>
            <person name="Jones S."/>
            <person name="Jones-Rhoades M."/>
            <person name="Jorgensen R."/>
            <person name="Joshi C."/>
            <person name="Kangasjarvi J."/>
            <person name="Karlsson J."/>
            <person name="Kelleher C."/>
            <person name="Kirkpatrick R."/>
            <person name="Kirst M."/>
            <person name="Kohler A."/>
            <person name="Kalluri U."/>
            <person name="Larimer F."/>
            <person name="Leebens-Mack J."/>
            <person name="Leple J.C."/>
            <person name="Locascio P."/>
            <person name="Lou Y."/>
            <person name="Lucas S."/>
            <person name="Martin F."/>
            <person name="Montanini B."/>
            <person name="Napoli C."/>
            <person name="Nelson D.R."/>
            <person name="Nelson C."/>
            <person name="Nieminen K."/>
            <person name="Nilsson O."/>
            <person name="Pereda V."/>
            <person name="Peter G."/>
            <person name="Philippe R."/>
            <person name="Pilate G."/>
            <person name="Poliakov A."/>
            <person name="Razumovskaya J."/>
            <person name="Richardson P."/>
            <person name="Rinaldi C."/>
            <person name="Ritland K."/>
            <person name="Rouze P."/>
            <person name="Ryaboy D."/>
            <person name="Schmutz J."/>
            <person name="Schrader J."/>
            <person name="Segerman B."/>
            <person name="Shin H."/>
            <person name="Siddiqui A."/>
            <person name="Sterky F."/>
            <person name="Terry A."/>
            <person name="Tsai C.J."/>
            <person name="Uberbacher E."/>
            <person name="Unneberg P."/>
            <person name="Vahala J."/>
            <person name="Wall K."/>
            <person name="Wessler S."/>
            <person name="Yang G."/>
            <person name="Yin T."/>
            <person name="Douglas C."/>
            <person name="Marra M."/>
            <person name="Sandberg G."/>
            <person name="Van de Peer Y."/>
            <person name="Rokhsar D."/>
        </authorList>
    </citation>
    <scope>NUCLEOTIDE SEQUENCE [LARGE SCALE GENOMIC DNA]</scope>
    <source>
        <strain evidence="3">cv. Nisqually</strain>
    </source>
</reference>
<keyword evidence="3" id="KW-1185">Reference proteome</keyword>
<evidence type="ECO:0000256" key="1">
    <source>
        <dbReference type="SAM" id="MobiDB-lite"/>
    </source>
</evidence>
<organism evidence="2 3">
    <name type="scientific">Populus trichocarpa</name>
    <name type="common">Western balsam poplar</name>
    <name type="synonym">Populus balsamifera subsp. trichocarpa</name>
    <dbReference type="NCBI Taxonomy" id="3694"/>
    <lineage>
        <taxon>Eukaryota</taxon>
        <taxon>Viridiplantae</taxon>
        <taxon>Streptophyta</taxon>
        <taxon>Embryophyta</taxon>
        <taxon>Tracheophyta</taxon>
        <taxon>Spermatophyta</taxon>
        <taxon>Magnoliopsida</taxon>
        <taxon>eudicotyledons</taxon>
        <taxon>Gunneridae</taxon>
        <taxon>Pentapetalae</taxon>
        <taxon>rosids</taxon>
        <taxon>fabids</taxon>
        <taxon>Malpighiales</taxon>
        <taxon>Salicaceae</taxon>
        <taxon>Saliceae</taxon>
        <taxon>Populus</taxon>
    </lineage>
</organism>